<dbReference type="EMBL" id="CP092866">
    <property type="protein sequence ID" value="UYV67054.1"/>
    <property type="molecule type" value="Genomic_DNA"/>
</dbReference>
<dbReference type="InterPro" id="IPR041658">
    <property type="entry name" value="AAA_lid_11"/>
</dbReference>
<dbReference type="InterPro" id="IPR035706">
    <property type="entry name" value="AAA_9"/>
</dbReference>
<dbReference type="Gene3D" id="1.10.8.720">
    <property type="entry name" value="Region D6 of dynein motor"/>
    <property type="match status" value="1"/>
</dbReference>
<dbReference type="Pfam" id="PF12781">
    <property type="entry name" value="AAA_9"/>
    <property type="match status" value="1"/>
</dbReference>
<keyword evidence="1" id="KW-0175">Coiled coil</keyword>
<dbReference type="Pfam" id="PF12777">
    <property type="entry name" value="MT"/>
    <property type="match status" value="2"/>
</dbReference>
<evidence type="ECO:0000259" key="5">
    <source>
        <dbReference type="Pfam" id="PF18198"/>
    </source>
</evidence>
<feature type="coiled-coil region" evidence="1">
    <location>
        <begin position="306"/>
        <end position="364"/>
    </location>
</feature>
<proteinExistence type="predicted"/>
<keyword evidence="8" id="KW-1185">Reference proteome</keyword>
<dbReference type="Gene3D" id="6.10.140.1060">
    <property type="match status" value="1"/>
</dbReference>
<name>A0ABY6KE53_9ARAC</name>
<dbReference type="Gene3D" id="1.20.1270.280">
    <property type="match status" value="1"/>
</dbReference>
<feature type="domain" description="Dynein heavy chain region D6 P-loop" evidence="2">
    <location>
        <begin position="929"/>
        <end position="1049"/>
    </location>
</feature>
<reference evidence="7 8" key="1">
    <citation type="submission" date="2022-01" db="EMBL/GenBank/DDBJ databases">
        <title>A chromosomal length assembly of Cordylochernes scorpioides.</title>
        <authorList>
            <person name="Zeh D."/>
            <person name="Zeh J."/>
        </authorList>
    </citation>
    <scope>NUCLEOTIDE SEQUENCE [LARGE SCALE GENOMIC DNA]</scope>
    <source>
        <strain evidence="7">IN4F17</strain>
        <tissue evidence="7">Whole Body</tissue>
    </source>
</reference>
<feature type="domain" description="Dynein heavy chain coiled coil stalk" evidence="3">
    <location>
        <begin position="20"/>
        <end position="163"/>
    </location>
</feature>
<evidence type="ECO:0000259" key="3">
    <source>
        <dbReference type="Pfam" id="PF12777"/>
    </source>
</evidence>
<dbReference type="Gene3D" id="1.20.920.20">
    <property type="match status" value="2"/>
</dbReference>
<dbReference type="Pfam" id="PF03028">
    <property type="entry name" value="Dynein_heavy"/>
    <property type="match status" value="1"/>
</dbReference>
<evidence type="ECO:0000259" key="4">
    <source>
        <dbReference type="Pfam" id="PF12781"/>
    </source>
</evidence>
<feature type="coiled-coil region" evidence="1">
    <location>
        <begin position="632"/>
        <end position="698"/>
    </location>
</feature>
<evidence type="ECO:0000259" key="2">
    <source>
        <dbReference type="Pfam" id="PF03028"/>
    </source>
</evidence>
<feature type="domain" description="Dynein heavy chain AAA lid" evidence="5">
    <location>
        <begin position="1081"/>
        <end position="1217"/>
    </location>
</feature>
<dbReference type="InterPro" id="IPR041228">
    <property type="entry name" value="Dynein_C"/>
</dbReference>
<evidence type="ECO:0000313" key="7">
    <source>
        <dbReference type="EMBL" id="UYV67054.1"/>
    </source>
</evidence>
<dbReference type="Gene3D" id="3.40.50.300">
    <property type="entry name" value="P-loop containing nucleotide triphosphate hydrolases"/>
    <property type="match status" value="2"/>
</dbReference>
<dbReference type="InterPro" id="IPR027417">
    <property type="entry name" value="P-loop_NTPase"/>
</dbReference>
<dbReference type="InterPro" id="IPR024743">
    <property type="entry name" value="Dynein_HC_stalk"/>
</dbReference>
<protein>
    <submittedName>
        <fullName evidence="7">DNAH9</fullName>
    </submittedName>
</protein>
<accession>A0ABY6KE53</accession>
<dbReference type="InterPro" id="IPR043160">
    <property type="entry name" value="Dynein_C_barrel"/>
</dbReference>
<dbReference type="Pfam" id="PF18199">
    <property type="entry name" value="Dynein_C"/>
    <property type="match status" value="1"/>
</dbReference>
<evidence type="ECO:0000313" key="8">
    <source>
        <dbReference type="Proteomes" id="UP001235939"/>
    </source>
</evidence>
<dbReference type="InterPro" id="IPR004273">
    <property type="entry name" value="Dynein_heavy_D6_P-loop"/>
</dbReference>
<dbReference type="InterPro" id="IPR042219">
    <property type="entry name" value="AAA_lid_11_sf"/>
</dbReference>
<feature type="domain" description="Dynein heavy chain C-terminal" evidence="6">
    <location>
        <begin position="1223"/>
        <end position="1543"/>
    </location>
</feature>
<dbReference type="Gene3D" id="1.10.8.1220">
    <property type="match status" value="1"/>
</dbReference>
<dbReference type="Gene3D" id="3.10.490.20">
    <property type="match status" value="1"/>
</dbReference>
<evidence type="ECO:0000256" key="1">
    <source>
        <dbReference type="SAM" id="Coils"/>
    </source>
</evidence>
<evidence type="ECO:0000259" key="6">
    <source>
        <dbReference type="Pfam" id="PF18199"/>
    </source>
</evidence>
<dbReference type="Proteomes" id="UP001235939">
    <property type="component" value="Chromosome 04"/>
</dbReference>
<gene>
    <name evidence="7" type="ORF">LAZ67_4003771</name>
</gene>
<feature type="domain" description="Dynein heavy chain coiled coil stalk" evidence="3">
    <location>
        <begin position="230"/>
        <end position="444"/>
    </location>
</feature>
<feature type="domain" description="Dynein heavy chain ATP-binding dynein motor region" evidence="4">
    <location>
        <begin position="471"/>
        <end position="688"/>
    </location>
</feature>
<dbReference type="Pfam" id="PF18198">
    <property type="entry name" value="AAA_lid_11"/>
    <property type="match status" value="1"/>
</dbReference>
<dbReference type="PANTHER" id="PTHR46961">
    <property type="entry name" value="DYNEIN HEAVY CHAIN 1, AXONEMAL-LIKE PROTEIN"/>
    <property type="match status" value="1"/>
</dbReference>
<dbReference type="PANTHER" id="PTHR46961:SF16">
    <property type="entry name" value="DYNEIN AXONEMAL HEAVY CHAIN 17-RELATED"/>
    <property type="match status" value="1"/>
</dbReference>
<organism evidence="7 8">
    <name type="scientific">Cordylochernes scorpioides</name>
    <dbReference type="NCBI Taxonomy" id="51811"/>
    <lineage>
        <taxon>Eukaryota</taxon>
        <taxon>Metazoa</taxon>
        <taxon>Ecdysozoa</taxon>
        <taxon>Arthropoda</taxon>
        <taxon>Chelicerata</taxon>
        <taxon>Arachnida</taxon>
        <taxon>Pseudoscorpiones</taxon>
        <taxon>Cheliferoidea</taxon>
        <taxon>Chernetidae</taxon>
        <taxon>Cordylochernes</taxon>
    </lineage>
</organism>
<sequence>MVQLDVPQAIREHESGPEEELALQEVELKQKNKEADNLIQFCKLCRHPTNLYAQVVGRETEKVSKEQEVAAEEEVKVGVIQAQVAVKAQEGEEDLAKAEPALAAAQMALNTLNKANLTELKSFGSPPPAVTNVTAAVLVLMAPGGQVPKDRSWKAAKLLMAKVRIDWNFGVICPQSIMVGACFTNGCWEHSSVDLAPNGCFWFISEPFLKKLSEQYFTQYHGICISGFLVKLTQVDQFLDALINFDKENIHENNLKQLQPYLVNPEFKPEFITSKSQAAAGLCSWVINIVQFYRVYCEVAPKRRALEEANAELKAATDRLNFLKEKLAVRCLKRVMKCVLYLWLQDLNRSLHELTQAYENAVRAKLICQKQAEETFATISLANRLVNGLASEKVRWGETINQYRKQMVMVPGDVLLVSAYVSYLGPFTKTYRQSLLDTHWLPFLTALKSPIPLTPNLDPLSLLTDDAKIATWNNDGLPEDRMSTENATILINSERWPLIIDPQLQGIKWIKNKFKDNLKVVQLGQRGYLDIIEVGVSNGNTLLIENIGESVDPVLDPIVGQNTIKKGRAIKMGDKEVEYHPNFRLILHTKLANPHYKPELQAQTTLINFTVTRDGLEDQLLTETVSRERPDLEKLKKDLTKQQNDFKIVLKELEDSLLHKLSTAKGDFLTDPALVENLENTKETAAEIEQKVAEAKKTEVQINLARELYRPAAERASMLYFILNELFKINPIYQFSLKAFSVVFNKAIDKAEKSDEIKERIAYLIDSITYSVYVYTTRGLFEVDKLIYISQMTFTILLKSKQIDPEELDFLLRYPAVPNHTSPVDFLSSLGWGGIKALANMDEFKNLDKEIKGSAKRWKKFVDSECPEKEKFPQEWKNKTSLQKLCMMRCLRPDRMTYAVMNFVEEKFGTKYVEGRSVEFAKSFEESGPATPIFFILSPGVDPLKHVEIHGRKLGFTFDKNNFHNVSLGQGQEEVAERALELASRKGHWVILQNVHLVKNWLPTLEKKLEQYSLGSHDSFRVFVSAEPAPIPAAHIIPQGILESSIKITNEPPSGMLANLHQALNNFSQATLEMCTKETEFKSILFSLCYFHAVVAERRKFGPQGWNRSYPFNFGDLTISVNVLYNYLEANTKVPWEDLCYLFGEIMYGGHITDDWDRRLCRTYLEEYMHPDQLDGDLYLAPGFLYPPSLDYQGYHHYVDDNLPLESPYLYGLHPNAEIGFLTNTSENLFRTLLELQPRDSGGAGASGMSRDEKIKQILDDTIEKLPEPFNVGELYTRAEDKTPYTIVALQGCERMNILTIEIRRSLRDLDLGLKGELTINTEMEELAEALFMDSVPPKWTKRAYPSSLGLTAWYADLLIRIKGKKGFHKIALVHIFVNQSLYCASTTELENWSSDFVLPSSVWLAGFFNPQSFLTAIMQSTARKNELPLDKMTLQCDVTKKNKEDFTSPPREGAYINGLYMEGARWDLQAGVIMESRLKELYPSMPVIYVRSILIDKQDLRNMYQCPVYKTRSRGATYVWTFNLRTKEKAALWVLGGVSLILQI</sequence>
<dbReference type="InterPro" id="IPR026983">
    <property type="entry name" value="DHC"/>
</dbReference>